<dbReference type="InterPro" id="IPR016888">
    <property type="entry name" value="UCP028498"/>
</dbReference>
<gene>
    <name evidence="1" type="ORF">FA014_05900</name>
</gene>
<dbReference type="Pfam" id="PF10012">
    <property type="entry name" value="DUF2255"/>
    <property type="match status" value="1"/>
</dbReference>
<name>A0A7Z8K277_9CELL</name>
<reference evidence="1 2" key="1">
    <citation type="submission" date="2019-05" db="EMBL/GenBank/DDBJ databases">
        <title>Genome sequence of Cellulomonas hominis strain CS1.</title>
        <authorList>
            <person name="Belmont J."/>
            <person name="Maclea K.S."/>
        </authorList>
    </citation>
    <scope>NUCLEOTIDE SEQUENCE [LARGE SCALE GENOMIC DNA]</scope>
    <source>
        <strain evidence="1 2">CS1</strain>
    </source>
</reference>
<comment type="caution">
    <text evidence="1">The sequence shown here is derived from an EMBL/GenBank/DDBJ whole genome shotgun (WGS) entry which is preliminary data.</text>
</comment>
<sequence length="126" mass="13555">MSTWTADELDRIGAAEELRLASYRPDGTLRPAVTIWVVRVGDDVVVRSAYGPGNGWFRRAQASGRGRVEAGGVTKEVRFTAADPEAHDAVDAAYHAKYDRHGPRIVGSVVGPQVADVTLRLEPADG</sequence>
<dbReference type="OrthoDB" id="162563at2"/>
<dbReference type="RefSeq" id="WP_154728778.1">
    <property type="nucleotide sequence ID" value="NZ_SZYE01000028.1"/>
</dbReference>
<accession>A0A7Z8K277</accession>
<organism evidence="1 2">
    <name type="scientific">Cellulomonas hominis</name>
    <dbReference type="NCBI Taxonomy" id="156981"/>
    <lineage>
        <taxon>Bacteria</taxon>
        <taxon>Bacillati</taxon>
        <taxon>Actinomycetota</taxon>
        <taxon>Actinomycetes</taxon>
        <taxon>Micrococcales</taxon>
        <taxon>Cellulomonadaceae</taxon>
        <taxon>Cellulomonas</taxon>
    </lineage>
</organism>
<evidence type="ECO:0000313" key="2">
    <source>
        <dbReference type="Proteomes" id="UP000308121"/>
    </source>
</evidence>
<evidence type="ECO:0000313" key="1">
    <source>
        <dbReference type="EMBL" id="TKR24732.1"/>
    </source>
</evidence>
<proteinExistence type="predicted"/>
<protein>
    <submittedName>
        <fullName evidence="1">DUF2255 family protein</fullName>
    </submittedName>
</protein>
<dbReference type="AlphaFoldDB" id="A0A7Z8K277"/>
<dbReference type="Proteomes" id="UP000308121">
    <property type="component" value="Unassembled WGS sequence"/>
</dbReference>
<dbReference type="EMBL" id="SZYE01000028">
    <property type="protein sequence ID" value="TKR24732.1"/>
    <property type="molecule type" value="Genomic_DNA"/>
</dbReference>